<evidence type="ECO:0000256" key="2">
    <source>
        <dbReference type="ARBA" id="ARBA00006679"/>
    </source>
</evidence>
<accession>A0A1H6VHQ3</accession>
<name>A0A1H6VHQ3_9BACT</name>
<dbReference type="RefSeq" id="WP_262485745.1">
    <property type="nucleotide sequence ID" value="NZ_FNXY01000004.1"/>
</dbReference>
<keyword evidence="6 7" id="KW-0472">Membrane</keyword>
<dbReference type="EMBL" id="FNXY01000004">
    <property type="protein sequence ID" value="SEJ00240.1"/>
    <property type="molecule type" value="Genomic_DNA"/>
</dbReference>
<dbReference type="Proteomes" id="UP000199532">
    <property type="component" value="Unassembled WGS sequence"/>
</dbReference>
<reference evidence="8 9" key="1">
    <citation type="submission" date="2016-10" db="EMBL/GenBank/DDBJ databases">
        <authorList>
            <person name="de Groot N.N."/>
        </authorList>
    </citation>
    <scope>NUCLEOTIDE SEQUENCE [LARGE SCALE GENOMIC DNA]</scope>
    <source>
        <strain evidence="8 9">DSM 19938</strain>
    </source>
</reference>
<dbReference type="InterPro" id="IPR051907">
    <property type="entry name" value="DoxX-like_oxidoreductase"/>
</dbReference>
<proteinExistence type="inferred from homology"/>
<keyword evidence="9" id="KW-1185">Reference proteome</keyword>
<dbReference type="PANTHER" id="PTHR33452">
    <property type="entry name" value="OXIDOREDUCTASE CATD-RELATED"/>
    <property type="match status" value="1"/>
</dbReference>
<dbReference type="Pfam" id="PF07681">
    <property type="entry name" value="DoxX"/>
    <property type="match status" value="1"/>
</dbReference>
<evidence type="ECO:0000256" key="5">
    <source>
        <dbReference type="ARBA" id="ARBA00022989"/>
    </source>
</evidence>
<evidence type="ECO:0000256" key="6">
    <source>
        <dbReference type="ARBA" id="ARBA00023136"/>
    </source>
</evidence>
<comment type="similarity">
    <text evidence="2">Belongs to the DoxX family.</text>
</comment>
<feature type="transmembrane region" description="Helical" evidence="7">
    <location>
        <begin position="51"/>
        <end position="70"/>
    </location>
</feature>
<sequence length="144" mass="15786">MILSTFEKKKHMKYLLLAGRILFSAIFLLSAPGHFSEPSISFAVAKGLPMANVLVPLSGIVEFLGAVSIITGYKSRYGAWLLVLFLVPVTFVMHNFWTLTDPMQKQMDMAMFMKNIALIGASLIIAYLGTGPLSVGEKNISTNN</sequence>
<evidence type="ECO:0000256" key="4">
    <source>
        <dbReference type="ARBA" id="ARBA00022692"/>
    </source>
</evidence>
<dbReference type="AlphaFoldDB" id="A0A1H6VHQ3"/>
<comment type="subcellular location">
    <subcellularLocation>
        <location evidence="1">Cell membrane</location>
        <topology evidence="1">Multi-pass membrane protein</topology>
    </subcellularLocation>
</comment>
<evidence type="ECO:0000256" key="3">
    <source>
        <dbReference type="ARBA" id="ARBA00022475"/>
    </source>
</evidence>
<dbReference type="InterPro" id="IPR032808">
    <property type="entry name" value="DoxX"/>
</dbReference>
<feature type="transmembrane region" description="Helical" evidence="7">
    <location>
        <begin position="109"/>
        <end position="128"/>
    </location>
</feature>
<dbReference type="PANTHER" id="PTHR33452:SF1">
    <property type="entry name" value="INNER MEMBRANE PROTEIN YPHA-RELATED"/>
    <property type="match status" value="1"/>
</dbReference>
<protein>
    <submittedName>
        <fullName evidence="8">Putative oxidoreductase</fullName>
    </submittedName>
</protein>
<evidence type="ECO:0000256" key="1">
    <source>
        <dbReference type="ARBA" id="ARBA00004651"/>
    </source>
</evidence>
<evidence type="ECO:0000313" key="9">
    <source>
        <dbReference type="Proteomes" id="UP000199532"/>
    </source>
</evidence>
<keyword evidence="3" id="KW-1003">Cell membrane</keyword>
<organism evidence="8 9">
    <name type="scientific">Dyadobacter koreensis</name>
    <dbReference type="NCBI Taxonomy" id="408657"/>
    <lineage>
        <taxon>Bacteria</taxon>
        <taxon>Pseudomonadati</taxon>
        <taxon>Bacteroidota</taxon>
        <taxon>Cytophagia</taxon>
        <taxon>Cytophagales</taxon>
        <taxon>Spirosomataceae</taxon>
        <taxon>Dyadobacter</taxon>
    </lineage>
</organism>
<feature type="transmembrane region" description="Helical" evidence="7">
    <location>
        <begin position="77"/>
        <end position="97"/>
    </location>
</feature>
<feature type="transmembrane region" description="Helical" evidence="7">
    <location>
        <begin position="12"/>
        <end position="31"/>
    </location>
</feature>
<keyword evidence="5 7" id="KW-1133">Transmembrane helix</keyword>
<keyword evidence="4 7" id="KW-0812">Transmembrane</keyword>
<evidence type="ECO:0000256" key="7">
    <source>
        <dbReference type="SAM" id="Phobius"/>
    </source>
</evidence>
<dbReference type="GO" id="GO:0005886">
    <property type="term" value="C:plasma membrane"/>
    <property type="evidence" value="ECO:0007669"/>
    <property type="project" value="UniProtKB-SubCell"/>
</dbReference>
<evidence type="ECO:0000313" key="8">
    <source>
        <dbReference type="EMBL" id="SEJ00240.1"/>
    </source>
</evidence>
<gene>
    <name evidence="8" type="ORF">SAMN04487995_2975</name>
</gene>